<feature type="domain" description="Reverse transcriptase" evidence="1">
    <location>
        <begin position="17"/>
        <end position="135"/>
    </location>
</feature>
<evidence type="ECO:0000259" key="1">
    <source>
        <dbReference type="Pfam" id="PF00078"/>
    </source>
</evidence>
<dbReference type="Gramene" id="evm.model.06.504">
    <property type="protein sequence ID" value="cds.evm.model.06.504"/>
    <property type="gene ID" value="evm.TU.06.504"/>
</dbReference>
<dbReference type="AlphaFoldDB" id="A0A803PYM7"/>
<organism evidence="2 3">
    <name type="scientific">Cannabis sativa</name>
    <name type="common">Hemp</name>
    <name type="synonym">Marijuana</name>
    <dbReference type="NCBI Taxonomy" id="3483"/>
    <lineage>
        <taxon>Eukaryota</taxon>
        <taxon>Viridiplantae</taxon>
        <taxon>Streptophyta</taxon>
        <taxon>Embryophyta</taxon>
        <taxon>Tracheophyta</taxon>
        <taxon>Spermatophyta</taxon>
        <taxon>Magnoliopsida</taxon>
        <taxon>eudicotyledons</taxon>
        <taxon>Gunneridae</taxon>
        <taxon>Pentapetalae</taxon>
        <taxon>rosids</taxon>
        <taxon>fabids</taxon>
        <taxon>Rosales</taxon>
        <taxon>Cannabaceae</taxon>
        <taxon>Cannabis</taxon>
    </lineage>
</organism>
<dbReference type="InterPro" id="IPR000477">
    <property type="entry name" value="RT_dom"/>
</dbReference>
<sequence>MVSLLDALFTEDKIREALFHLFRDKAPGLDGLNAFFSQEKLDYFWVRFLKKGKLGWAFLKLDMEKAFNRVEWSFVEAILKYVGFPLRFITLVLRCISSVSFELLVNGCLSESFNSTRGIRQGDPLSPYLFLMVADRDFLLPSVLRN</sequence>
<dbReference type="PANTHER" id="PTHR31635:SF196">
    <property type="entry name" value="REVERSE TRANSCRIPTASE DOMAIN-CONTAINING PROTEIN-RELATED"/>
    <property type="match status" value="1"/>
</dbReference>
<evidence type="ECO:0000313" key="3">
    <source>
        <dbReference type="Proteomes" id="UP000596661"/>
    </source>
</evidence>
<protein>
    <recommendedName>
        <fullName evidence="1">Reverse transcriptase domain-containing protein</fullName>
    </recommendedName>
</protein>
<dbReference type="Pfam" id="PF00078">
    <property type="entry name" value="RVT_1"/>
    <property type="match status" value="1"/>
</dbReference>
<reference evidence="2" key="1">
    <citation type="submission" date="2018-11" db="EMBL/GenBank/DDBJ databases">
        <authorList>
            <person name="Grassa J C."/>
        </authorList>
    </citation>
    <scope>NUCLEOTIDE SEQUENCE [LARGE SCALE GENOMIC DNA]</scope>
</reference>
<proteinExistence type="predicted"/>
<accession>A0A803PYM7</accession>
<name>A0A803PYM7_CANSA</name>
<dbReference type="Proteomes" id="UP000596661">
    <property type="component" value="Chromosome 6"/>
</dbReference>
<dbReference type="EnsemblPlants" id="evm.model.06.504">
    <property type="protein sequence ID" value="cds.evm.model.06.504"/>
    <property type="gene ID" value="evm.TU.06.504"/>
</dbReference>
<evidence type="ECO:0000313" key="2">
    <source>
        <dbReference type="EnsemblPlants" id="cds.evm.model.06.504"/>
    </source>
</evidence>
<dbReference type="PANTHER" id="PTHR31635">
    <property type="entry name" value="REVERSE TRANSCRIPTASE DOMAIN-CONTAINING PROTEIN-RELATED"/>
    <property type="match status" value="1"/>
</dbReference>
<keyword evidence="3" id="KW-1185">Reference proteome</keyword>
<dbReference type="EMBL" id="UZAU01000566">
    <property type="status" value="NOT_ANNOTATED_CDS"/>
    <property type="molecule type" value="Genomic_DNA"/>
</dbReference>
<reference evidence="2" key="2">
    <citation type="submission" date="2021-03" db="UniProtKB">
        <authorList>
            <consortium name="EnsemblPlants"/>
        </authorList>
    </citation>
    <scope>IDENTIFICATION</scope>
</reference>